<dbReference type="PANTHER" id="PTHR34060:SF1">
    <property type="entry name" value="POLYKETIDE CYCLASE _ DEHYDRASE AND LIPID TRANSPORT PROTEIN"/>
    <property type="match status" value="1"/>
</dbReference>
<feature type="compositionally biased region" description="Low complexity" evidence="1">
    <location>
        <begin position="1"/>
        <end position="18"/>
    </location>
</feature>
<dbReference type="Pfam" id="PF03364">
    <property type="entry name" value="Polyketide_cyc"/>
    <property type="match status" value="1"/>
</dbReference>
<dbReference type="SUPFAM" id="SSF55961">
    <property type="entry name" value="Bet v1-like"/>
    <property type="match status" value="1"/>
</dbReference>
<accession>A0A2P2L6L8</accession>
<dbReference type="AlphaFoldDB" id="A0A2P2L6L8"/>
<sequence>MRKVSLSQPSSMPSLPCSNIDSVSLNDPHNEEVAFDVNNVKDEGEGKGATGQDDQSDLIEGKDEVLVEIEKLGNNSRRIRFQVSIDASLETIWNMLTDYEKLADILPGLASSELIDKKDNVARVRQIGSQSTPFGLRFDSRFVFDFYEKELEILPSGKRRNVEFTTSESPFQVFEGKWSIEQLSKSDSEDYDFSHDQEFQAFLSYSLDMKPKFWMPVQLVERLLCEGTKANLLCLREEAQKKIRTGVGA</sequence>
<organism evidence="3">
    <name type="scientific">Rhizophora mucronata</name>
    <name type="common">Asiatic mangrove</name>
    <dbReference type="NCBI Taxonomy" id="61149"/>
    <lineage>
        <taxon>Eukaryota</taxon>
        <taxon>Viridiplantae</taxon>
        <taxon>Streptophyta</taxon>
        <taxon>Embryophyta</taxon>
        <taxon>Tracheophyta</taxon>
        <taxon>Spermatophyta</taxon>
        <taxon>Magnoliopsida</taxon>
        <taxon>eudicotyledons</taxon>
        <taxon>Gunneridae</taxon>
        <taxon>Pentapetalae</taxon>
        <taxon>rosids</taxon>
        <taxon>fabids</taxon>
        <taxon>Malpighiales</taxon>
        <taxon>Rhizophoraceae</taxon>
        <taxon>Rhizophora</taxon>
    </lineage>
</organism>
<dbReference type="PANTHER" id="PTHR34060">
    <property type="entry name" value="POLYKETIDE CYCLASE / DEHYDRASE AND LIPID TRANSPORT PROTEIN"/>
    <property type="match status" value="1"/>
</dbReference>
<dbReference type="EMBL" id="GGEC01033117">
    <property type="protein sequence ID" value="MBX13601.1"/>
    <property type="molecule type" value="Transcribed_RNA"/>
</dbReference>
<name>A0A2P2L6L8_RHIMU</name>
<dbReference type="InterPro" id="IPR005031">
    <property type="entry name" value="COQ10_START"/>
</dbReference>
<dbReference type="InterPro" id="IPR023393">
    <property type="entry name" value="START-like_dom_sf"/>
</dbReference>
<dbReference type="Gene3D" id="3.30.530.20">
    <property type="match status" value="1"/>
</dbReference>
<feature type="domain" description="Coenzyme Q-binding protein COQ10 START" evidence="2">
    <location>
        <begin position="85"/>
        <end position="231"/>
    </location>
</feature>
<protein>
    <submittedName>
        <fullName evidence="3">Uncharacterized protein LOC105642727 isoform X3</fullName>
    </submittedName>
</protein>
<reference evidence="3" key="1">
    <citation type="submission" date="2018-02" db="EMBL/GenBank/DDBJ databases">
        <title>Rhizophora mucronata_Transcriptome.</title>
        <authorList>
            <person name="Meera S.P."/>
            <person name="Sreeshan A."/>
            <person name="Augustine A."/>
        </authorList>
    </citation>
    <scope>NUCLEOTIDE SEQUENCE</scope>
    <source>
        <tissue evidence="3">Leaf</tissue>
    </source>
</reference>
<evidence type="ECO:0000256" key="1">
    <source>
        <dbReference type="SAM" id="MobiDB-lite"/>
    </source>
</evidence>
<evidence type="ECO:0000313" key="3">
    <source>
        <dbReference type="EMBL" id="MBX13601.1"/>
    </source>
</evidence>
<evidence type="ECO:0000259" key="2">
    <source>
        <dbReference type="Pfam" id="PF03364"/>
    </source>
</evidence>
<proteinExistence type="predicted"/>
<feature type="region of interest" description="Disordered" evidence="1">
    <location>
        <begin position="1"/>
        <end position="56"/>
    </location>
</feature>